<evidence type="ECO:0000256" key="2">
    <source>
        <dbReference type="ARBA" id="ARBA00023125"/>
    </source>
</evidence>
<organism evidence="4 5">
    <name type="scientific">[Ruminococcus] torques</name>
    <dbReference type="NCBI Taxonomy" id="33039"/>
    <lineage>
        <taxon>Bacteria</taxon>
        <taxon>Bacillati</taxon>
        <taxon>Bacillota</taxon>
        <taxon>Clostridia</taxon>
        <taxon>Lachnospirales</taxon>
        <taxon>Lachnospiraceae</taxon>
        <taxon>Mediterraneibacter</taxon>
    </lineage>
</organism>
<keyword evidence="1" id="KW-0805">Transcription regulation</keyword>
<proteinExistence type="predicted"/>
<dbReference type="GO" id="GO:0043565">
    <property type="term" value="F:sequence-specific DNA binding"/>
    <property type="evidence" value="ECO:0007669"/>
    <property type="project" value="InterPro"/>
</dbReference>
<evidence type="ECO:0000256" key="1">
    <source>
        <dbReference type="ARBA" id="ARBA00023015"/>
    </source>
</evidence>
<dbReference type="GO" id="GO:0003700">
    <property type="term" value="F:DNA-binding transcription factor activity"/>
    <property type="evidence" value="ECO:0007669"/>
    <property type="project" value="InterPro"/>
</dbReference>
<dbReference type="SMART" id="SM00342">
    <property type="entry name" value="HTH_ARAC"/>
    <property type="match status" value="1"/>
</dbReference>
<name>A0A414U2C6_9FIRM</name>
<dbReference type="Pfam" id="PF12833">
    <property type="entry name" value="HTH_18"/>
    <property type="match status" value="1"/>
</dbReference>
<dbReference type="EMBL" id="RCYR01000042">
    <property type="protein sequence ID" value="RYS76668.1"/>
    <property type="molecule type" value="Genomic_DNA"/>
</dbReference>
<dbReference type="Gene3D" id="1.10.10.60">
    <property type="entry name" value="Homeodomain-like"/>
    <property type="match status" value="2"/>
</dbReference>
<dbReference type="InterPro" id="IPR009057">
    <property type="entry name" value="Homeodomain-like_sf"/>
</dbReference>
<keyword evidence="2" id="KW-0238">DNA-binding</keyword>
<dbReference type="PANTHER" id="PTHR43280">
    <property type="entry name" value="ARAC-FAMILY TRANSCRIPTIONAL REGULATOR"/>
    <property type="match status" value="1"/>
</dbReference>
<evidence type="ECO:0000256" key="3">
    <source>
        <dbReference type="ARBA" id="ARBA00023163"/>
    </source>
</evidence>
<protein>
    <submittedName>
        <fullName evidence="4">Helix-turn-helix domain-containing protein</fullName>
    </submittedName>
</protein>
<dbReference type="InterPro" id="IPR018062">
    <property type="entry name" value="HTH_AraC-typ_CS"/>
</dbReference>
<dbReference type="PROSITE" id="PS01124">
    <property type="entry name" value="HTH_ARAC_FAMILY_2"/>
    <property type="match status" value="1"/>
</dbReference>
<sequence>MEKILVPEKALDAVYRSKSKAALAEVMRETCEAISTILEEEQKEGSSLSRKVNSIIERDYRGKISLKDIGKELFVNSSYLSRVYKKETGYTVTDAINSYRIEKAKEILETGEYRVCEVGEMVGIEDPAYFTHVFLKYEGKSPSDFMNR</sequence>
<dbReference type="RefSeq" id="WP_009243132.1">
    <property type="nucleotide sequence ID" value="NZ_CATZVU010000081.1"/>
</dbReference>
<keyword evidence="3" id="KW-0804">Transcription</keyword>
<dbReference type="InterPro" id="IPR018060">
    <property type="entry name" value="HTH_AraC"/>
</dbReference>
<dbReference type="SUPFAM" id="SSF46689">
    <property type="entry name" value="Homeodomain-like"/>
    <property type="match status" value="1"/>
</dbReference>
<comment type="caution">
    <text evidence="4">The sequence shown here is derived from an EMBL/GenBank/DDBJ whole genome shotgun (WGS) entry which is preliminary data.</text>
</comment>
<dbReference type="PANTHER" id="PTHR43280:SF2">
    <property type="entry name" value="HTH-TYPE TRANSCRIPTIONAL REGULATOR EXSA"/>
    <property type="match status" value="1"/>
</dbReference>
<accession>A0A414U2C6</accession>
<gene>
    <name evidence="4" type="ORF">EAI93_13000</name>
</gene>
<evidence type="ECO:0000313" key="4">
    <source>
        <dbReference type="EMBL" id="RYS76668.1"/>
    </source>
</evidence>
<evidence type="ECO:0000313" key="5">
    <source>
        <dbReference type="Proteomes" id="UP000292665"/>
    </source>
</evidence>
<dbReference type="Proteomes" id="UP000292665">
    <property type="component" value="Unassembled WGS sequence"/>
</dbReference>
<dbReference type="AlphaFoldDB" id="A0A414U2C6"/>
<reference evidence="4 5" key="1">
    <citation type="journal article" date="2019" name="Science, e1252229">
        <title>Invertible promoters mediate bacterial phase variation, antibiotic resistance, and host adaptation in the gut.</title>
        <authorList>
            <person name="Jiang X."/>
            <person name="Hall A.B."/>
            <person name="Arthur T.D."/>
            <person name="Plichta D.R."/>
            <person name="Covington C.T."/>
            <person name="Poyet M."/>
            <person name="Crothers J."/>
            <person name="Moses P.L."/>
            <person name="Tolonen A.C."/>
            <person name="Vlamakis H."/>
            <person name="Alm E.J."/>
            <person name="Xavier R.J."/>
        </authorList>
    </citation>
    <scope>NUCLEOTIDE SEQUENCE [LARGE SCALE GENOMIC DNA]</scope>
    <source>
        <strain evidence="5">aa_0143</strain>
    </source>
</reference>
<dbReference type="PROSITE" id="PS00041">
    <property type="entry name" value="HTH_ARAC_FAMILY_1"/>
    <property type="match status" value="1"/>
</dbReference>